<proteinExistence type="predicted"/>
<reference evidence="1 2" key="1">
    <citation type="submission" date="2015-09" db="EMBL/GenBank/DDBJ databases">
        <authorList>
            <consortium name="Pathogen Informatics"/>
        </authorList>
    </citation>
    <scope>NUCLEOTIDE SEQUENCE [LARGE SCALE GENOMIC DNA]</scope>
    <source>
        <strain evidence="1 2">2789STDY5834946</strain>
    </source>
</reference>
<name>A0A174U920_9BACE</name>
<accession>A0A174U920</accession>
<evidence type="ECO:0000313" key="2">
    <source>
        <dbReference type="Proteomes" id="UP000095725"/>
    </source>
</evidence>
<evidence type="ECO:0000313" key="1">
    <source>
        <dbReference type="EMBL" id="CUQ16607.1"/>
    </source>
</evidence>
<sequence>MKRKILLALLYLSIGSGAFFFGVHNQKRAYSRGCKDALNFVISELENYSDSLKKSRDNMNKIKIEITPNGWESTVIIDGKEYKEKHVATAFGSESIEGNFESEDDIPEEVYDALNSSFPFECMRALYSIED</sequence>
<protein>
    <submittedName>
        <fullName evidence="1">Uncharacterized protein</fullName>
    </submittedName>
</protein>
<dbReference type="EMBL" id="CZBL01000007">
    <property type="protein sequence ID" value="CUQ16607.1"/>
    <property type="molecule type" value="Genomic_DNA"/>
</dbReference>
<organism evidence="1 2">
    <name type="scientific">Bacteroides caccae</name>
    <dbReference type="NCBI Taxonomy" id="47678"/>
    <lineage>
        <taxon>Bacteria</taxon>
        <taxon>Pseudomonadati</taxon>
        <taxon>Bacteroidota</taxon>
        <taxon>Bacteroidia</taxon>
        <taxon>Bacteroidales</taxon>
        <taxon>Bacteroidaceae</taxon>
        <taxon>Bacteroides</taxon>
    </lineage>
</organism>
<dbReference type="RefSeq" id="WP_234108161.1">
    <property type="nucleotide sequence ID" value="NZ_CZBL01000007.1"/>
</dbReference>
<dbReference type="AlphaFoldDB" id="A0A174U920"/>
<gene>
    <name evidence="1" type="ORF">ERS852558_02038</name>
</gene>
<dbReference type="Proteomes" id="UP000095725">
    <property type="component" value="Unassembled WGS sequence"/>
</dbReference>